<comment type="similarity">
    <text evidence="1">Belongs to the leucine-binding protein family.</text>
</comment>
<feature type="region of interest" description="Disordered" evidence="4">
    <location>
        <begin position="1"/>
        <end position="23"/>
    </location>
</feature>
<dbReference type="InterPro" id="IPR004089">
    <property type="entry name" value="MCPsignal_dom"/>
</dbReference>
<dbReference type="AlphaFoldDB" id="A0A1H4B4R5"/>
<dbReference type="InterPro" id="IPR028082">
    <property type="entry name" value="Peripla_BP_I"/>
</dbReference>
<dbReference type="EMBL" id="FNQM01000005">
    <property type="protein sequence ID" value="SEA43131.1"/>
    <property type="molecule type" value="Genomic_DNA"/>
</dbReference>
<dbReference type="RefSeq" id="WP_175478844.1">
    <property type="nucleotide sequence ID" value="NZ_FNQM01000005.1"/>
</dbReference>
<keyword evidence="3" id="KW-0807">Transducer</keyword>
<keyword evidence="2" id="KW-0732">Signal</keyword>
<dbReference type="GO" id="GO:0016020">
    <property type="term" value="C:membrane"/>
    <property type="evidence" value="ECO:0007669"/>
    <property type="project" value="InterPro"/>
</dbReference>
<proteinExistence type="inferred from homology"/>
<evidence type="ECO:0000256" key="4">
    <source>
        <dbReference type="SAM" id="MobiDB-lite"/>
    </source>
</evidence>
<dbReference type="Proteomes" id="UP000198703">
    <property type="component" value="Unassembled WGS sequence"/>
</dbReference>
<protein>
    <submittedName>
        <fullName evidence="6">ABC-type branched-chain amino acid transport system, substrate-binding protein</fullName>
    </submittedName>
</protein>
<dbReference type="PANTHER" id="PTHR47235:SF1">
    <property type="entry name" value="BLR6548 PROTEIN"/>
    <property type="match status" value="1"/>
</dbReference>
<evidence type="ECO:0000313" key="6">
    <source>
        <dbReference type="EMBL" id="SEA43131.1"/>
    </source>
</evidence>
<accession>A0A1H4B4R5</accession>
<dbReference type="Pfam" id="PF13458">
    <property type="entry name" value="Peripla_BP_6"/>
    <property type="match status" value="1"/>
</dbReference>
<dbReference type="STRING" id="89524.SAMN05444370_10522"/>
<evidence type="ECO:0000313" key="7">
    <source>
        <dbReference type="Proteomes" id="UP000198703"/>
    </source>
</evidence>
<dbReference type="CDD" id="cd19978">
    <property type="entry name" value="PBP1_ABC_ligand_binding-like"/>
    <property type="match status" value="1"/>
</dbReference>
<feature type="domain" description="Methyl-accepting transducer" evidence="5">
    <location>
        <begin position="105"/>
        <end position="316"/>
    </location>
</feature>
<reference evidence="6 7" key="1">
    <citation type="submission" date="2016-10" db="EMBL/GenBank/DDBJ databases">
        <authorList>
            <person name="de Groot N.N."/>
        </authorList>
    </citation>
    <scope>NUCLEOTIDE SEQUENCE [LARGE SCALE GENOMIC DNA]</scope>
    <source>
        <strain evidence="6 7">DSM 15345</strain>
    </source>
</reference>
<dbReference type="InterPro" id="IPR028081">
    <property type="entry name" value="Leu-bd"/>
</dbReference>
<dbReference type="Gene3D" id="1.10.287.950">
    <property type="entry name" value="Methyl-accepting chemotaxis protein"/>
    <property type="match status" value="1"/>
</dbReference>
<evidence type="ECO:0000259" key="5">
    <source>
        <dbReference type="PROSITE" id="PS50111"/>
    </source>
</evidence>
<gene>
    <name evidence="6" type="ORF">SAMN05444370_10522</name>
</gene>
<dbReference type="Gene3D" id="3.40.50.2300">
    <property type="match status" value="2"/>
</dbReference>
<dbReference type="SMART" id="SM00283">
    <property type="entry name" value="MA"/>
    <property type="match status" value="1"/>
</dbReference>
<keyword evidence="7" id="KW-1185">Reference proteome</keyword>
<organism evidence="6 7">
    <name type="scientific">Rubrimonas cliftonensis</name>
    <dbReference type="NCBI Taxonomy" id="89524"/>
    <lineage>
        <taxon>Bacteria</taxon>
        <taxon>Pseudomonadati</taxon>
        <taxon>Pseudomonadota</taxon>
        <taxon>Alphaproteobacteria</taxon>
        <taxon>Rhodobacterales</taxon>
        <taxon>Paracoccaceae</taxon>
        <taxon>Rubrimonas</taxon>
    </lineage>
</organism>
<evidence type="ECO:0000256" key="3">
    <source>
        <dbReference type="PROSITE-ProRule" id="PRU00284"/>
    </source>
</evidence>
<evidence type="ECO:0000256" key="1">
    <source>
        <dbReference type="ARBA" id="ARBA00010062"/>
    </source>
</evidence>
<evidence type="ECO:0000256" key="2">
    <source>
        <dbReference type="ARBA" id="ARBA00022729"/>
    </source>
</evidence>
<name>A0A1H4B4R5_9RHOB</name>
<sequence length="682" mass="70721">MAASGVAAPRDAVQPAPPAEPDQTQVDIERLAGVMKSVVDGALDTPMPRAASADFAPLYALTSGLINRLRETQQLLDDQTLSEGLAERRRRAEARDTGDVFNGTVAKALRRIEEMSAACAGATETATDAIDQMNTRAGEIDSAARRVADMTASAGQLVQEVAASSDRAAVTASDLTSAANRINDVTDLIQNIAFQTNLLALNASIEAARAGDHGKGFAVVASEVRQLANRTSSATTEVQQMVTGLRDVVSHVETIVDKLRESGARLTETTDDVSRAVEEQSVATAQIGTNARQGVEKMGEVRSRVNDIEKSIVGLGTSVDVFLGRLTSEPGVADDAIFFGQTAPFMGPLKTTGQAVRDGILTAFSQINDEGGVHGRSLELVAEDDSYDPKIAVRNVCDMLRESRIFGLLGPVGTPTSAMTEKVARGGEVPFVGPLTGAAFLRDPALAHVVNLRASYDEEVAALVKSLVRLNGVKRFGLMFQGDAFGQTIRGALGRALKGSEATLVAEASYQRSDGDIGPATAALAGVGADAILLGGTAVPSAAFVQAMRRAGYGGRFAAISFNSGLDFVAAAGPAGEGTLTSQVVPLVAPGADGVAGAFLAAGGRVGDHAGLEGYMIGRFVTEILERCGPNPTRADFLAALRGEADTVEIDGYPLKIGPGARQASDRVFLAELSSGGVRAAA</sequence>
<dbReference type="GO" id="GO:0007165">
    <property type="term" value="P:signal transduction"/>
    <property type="evidence" value="ECO:0007669"/>
    <property type="project" value="UniProtKB-KW"/>
</dbReference>
<dbReference type="PANTHER" id="PTHR47235">
    <property type="entry name" value="BLR6548 PROTEIN"/>
    <property type="match status" value="1"/>
</dbReference>
<dbReference type="PROSITE" id="PS50111">
    <property type="entry name" value="CHEMOTAXIS_TRANSDUC_2"/>
    <property type="match status" value="1"/>
</dbReference>
<dbReference type="SUPFAM" id="SSF58104">
    <property type="entry name" value="Methyl-accepting chemotaxis protein (MCP) signaling domain"/>
    <property type="match status" value="1"/>
</dbReference>
<dbReference type="SUPFAM" id="SSF53822">
    <property type="entry name" value="Periplasmic binding protein-like I"/>
    <property type="match status" value="1"/>
</dbReference>
<dbReference type="Pfam" id="PF00015">
    <property type="entry name" value="MCPsignal"/>
    <property type="match status" value="1"/>
</dbReference>